<keyword evidence="2" id="KW-1185">Reference proteome</keyword>
<name>A0A0D0B0G0_9AGAM</name>
<proteinExistence type="predicted"/>
<reference evidence="2" key="2">
    <citation type="submission" date="2015-01" db="EMBL/GenBank/DDBJ databases">
        <title>Evolutionary Origins and Diversification of the Mycorrhizal Mutualists.</title>
        <authorList>
            <consortium name="DOE Joint Genome Institute"/>
            <consortium name="Mycorrhizal Genomics Consortium"/>
            <person name="Kohler A."/>
            <person name="Kuo A."/>
            <person name="Nagy L.G."/>
            <person name="Floudas D."/>
            <person name="Copeland A."/>
            <person name="Barry K.W."/>
            <person name="Cichocki N."/>
            <person name="Veneault-Fourrey C."/>
            <person name="LaButti K."/>
            <person name="Lindquist E.A."/>
            <person name="Lipzen A."/>
            <person name="Lundell T."/>
            <person name="Morin E."/>
            <person name="Murat C."/>
            <person name="Riley R."/>
            <person name="Ohm R."/>
            <person name="Sun H."/>
            <person name="Tunlid A."/>
            <person name="Henrissat B."/>
            <person name="Grigoriev I.V."/>
            <person name="Hibbett D.S."/>
            <person name="Martin F."/>
        </authorList>
    </citation>
    <scope>NUCLEOTIDE SEQUENCE [LARGE SCALE GENOMIC DNA]</scope>
    <source>
        <strain evidence="2">UH-Slu-Lm8-n1</strain>
    </source>
</reference>
<dbReference type="OrthoDB" id="2736611at2759"/>
<feature type="non-terminal residue" evidence="1">
    <location>
        <position position="1"/>
    </location>
</feature>
<organism evidence="1 2">
    <name type="scientific">Suillus luteus UH-Slu-Lm8-n1</name>
    <dbReference type="NCBI Taxonomy" id="930992"/>
    <lineage>
        <taxon>Eukaryota</taxon>
        <taxon>Fungi</taxon>
        <taxon>Dikarya</taxon>
        <taxon>Basidiomycota</taxon>
        <taxon>Agaricomycotina</taxon>
        <taxon>Agaricomycetes</taxon>
        <taxon>Agaricomycetidae</taxon>
        <taxon>Boletales</taxon>
        <taxon>Suillineae</taxon>
        <taxon>Suillaceae</taxon>
        <taxon>Suillus</taxon>
    </lineage>
</organism>
<dbReference type="EMBL" id="KN835318">
    <property type="protein sequence ID" value="KIK40032.1"/>
    <property type="molecule type" value="Genomic_DNA"/>
</dbReference>
<protein>
    <submittedName>
        <fullName evidence="1">Uncharacterized protein</fullName>
    </submittedName>
</protein>
<accession>A0A0D0B0G0</accession>
<reference evidence="1 2" key="1">
    <citation type="submission" date="2014-04" db="EMBL/GenBank/DDBJ databases">
        <authorList>
            <consortium name="DOE Joint Genome Institute"/>
            <person name="Kuo A."/>
            <person name="Ruytinx J."/>
            <person name="Rineau F."/>
            <person name="Colpaert J."/>
            <person name="Kohler A."/>
            <person name="Nagy L.G."/>
            <person name="Floudas D."/>
            <person name="Copeland A."/>
            <person name="Barry K.W."/>
            <person name="Cichocki N."/>
            <person name="Veneault-Fourrey C."/>
            <person name="LaButti K."/>
            <person name="Lindquist E.A."/>
            <person name="Lipzen A."/>
            <person name="Lundell T."/>
            <person name="Morin E."/>
            <person name="Murat C."/>
            <person name="Sun H."/>
            <person name="Tunlid A."/>
            <person name="Henrissat B."/>
            <person name="Grigoriev I.V."/>
            <person name="Hibbett D.S."/>
            <person name="Martin F."/>
            <person name="Nordberg H.P."/>
            <person name="Cantor M.N."/>
            <person name="Hua S.X."/>
        </authorList>
    </citation>
    <scope>NUCLEOTIDE SEQUENCE [LARGE SCALE GENOMIC DNA]</scope>
    <source>
        <strain evidence="1 2">UH-Slu-Lm8-n1</strain>
    </source>
</reference>
<gene>
    <name evidence="1" type="ORF">CY34DRAFT_88113</name>
</gene>
<evidence type="ECO:0000313" key="1">
    <source>
        <dbReference type="EMBL" id="KIK40032.1"/>
    </source>
</evidence>
<dbReference type="InParanoid" id="A0A0D0B0G0"/>
<dbReference type="HOGENOM" id="CLU_2694740_0_0_1"/>
<dbReference type="Proteomes" id="UP000054485">
    <property type="component" value="Unassembled WGS sequence"/>
</dbReference>
<dbReference type="AlphaFoldDB" id="A0A0D0B0G0"/>
<evidence type="ECO:0000313" key="2">
    <source>
        <dbReference type="Proteomes" id="UP000054485"/>
    </source>
</evidence>
<sequence>IIYNKSSNDPMQTEINLEDLSLFNGDGFEMNIYNKQRFRVPRHTPVQFSTCRALLNHLGLAKNSFLRILYLMNR</sequence>